<evidence type="ECO:0000313" key="9">
    <source>
        <dbReference type="EnsemblMetazoa" id="PPA35988.1"/>
    </source>
</evidence>
<evidence type="ECO:0000256" key="1">
    <source>
        <dbReference type="ARBA" id="ARBA00004123"/>
    </source>
</evidence>
<evidence type="ECO:0000256" key="7">
    <source>
        <dbReference type="SAM" id="Coils"/>
    </source>
</evidence>
<dbReference type="GO" id="GO:0005634">
    <property type="term" value="C:nucleus"/>
    <property type="evidence" value="ECO:0007669"/>
    <property type="project" value="UniProtKB-SubCell"/>
</dbReference>
<keyword evidence="7" id="KW-0175">Coiled coil</keyword>
<protein>
    <submittedName>
        <fullName evidence="9">Zinc finger protein</fullName>
    </submittedName>
</protein>
<evidence type="ECO:0000256" key="6">
    <source>
        <dbReference type="ARBA" id="ARBA00023242"/>
    </source>
</evidence>
<keyword evidence="3" id="KW-0677">Repeat</keyword>
<dbReference type="Pfam" id="PF00096">
    <property type="entry name" value="zf-C2H2"/>
    <property type="match status" value="1"/>
</dbReference>
<evidence type="ECO:0000313" key="10">
    <source>
        <dbReference type="Proteomes" id="UP000005239"/>
    </source>
</evidence>
<comment type="subcellular location">
    <subcellularLocation>
        <location evidence="1">Nucleus</location>
    </subcellularLocation>
</comment>
<evidence type="ECO:0000256" key="8">
    <source>
        <dbReference type="SAM" id="MobiDB-lite"/>
    </source>
</evidence>
<dbReference type="AlphaFoldDB" id="A0A2A6BMT4"/>
<keyword evidence="4" id="KW-0863">Zinc-finger</keyword>
<evidence type="ECO:0000256" key="4">
    <source>
        <dbReference type="ARBA" id="ARBA00022771"/>
    </source>
</evidence>
<dbReference type="PROSITE" id="PS00028">
    <property type="entry name" value="ZINC_FINGER_C2H2_1"/>
    <property type="match status" value="2"/>
</dbReference>
<dbReference type="Gene3D" id="3.30.160.60">
    <property type="entry name" value="Classic Zinc Finger"/>
    <property type="match status" value="1"/>
</dbReference>
<proteinExistence type="predicted"/>
<dbReference type="GO" id="GO:0008270">
    <property type="term" value="F:zinc ion binding"/>
    <property type="evidence" value="ECO:0007669"/>
    <property type="project" value="UniProtKB-KW"/>
</dbReference>
<feature type="coiled-coil region" evidence="7">
    <location>
        <begin position="88"/>
        <end position="115"/>
    </location>
</feature>
<keyword evidence="6" id="KW-0539">Nucleus</keyword>
<dbReference type="SUPFAM" id="SSF57667">
    <property type="entry name" value="beta-beta-alpha zinc fingers"/>
    <property type="match status" value="1"/>
</dbReference>
<sequence>MNNTKNIDDWRRKAFALTASDASMGMALSKMIDFMSTVTKDGLGAPNISFALDSLQRERSQVMDFDEKKTDALRSVIYGVSECVGTMVSTLVDQNAKLLEQVEQLTRTLNSINEEGDFGGGNHQYPDVATGSGASYYDDDVVEADSMRGVVVKEEANRKRSRPKSITSQQDGSDDESDRSNSAPVRRVDPRKTKRCHHCSKMFTSTGARANHMFSIHGDADKPRLACTHCGLAFARTDRLQDHLRKLHNILPFQCSTCDAEFDKRKQLVEHWEESGHSRRSTQDE</sequence>
<gene>
    <name evidence="9" type="primary">WBGene00274357</name>
</gene>
<dbReference type="Proteomes" id="UP000005239">
    <property type="component" value="Unassembled WGS sequence"/>
</dbReference>
<dbReference type="OrthoDB" id="3437960at2759"/>
<reference evidence="9" key="2">
    <citation type="submission" date="2022-06" db="UniProtKB">
        <authorList>
            <consortium name="EnsemblMetazoa"/>
        </authorList>
    </citation>
    <scope>IDENTIFICATION</scope>
    <source>
        <strain evidence="9">PS312</strain>
    </source>
</reference>
<evidence type="ECO:0000256" key="3">
    <source>
        <dbReference type="ARBA" id="ARBA00022737"/>
    </source>
</evidence>
<dbReference type="EnsemblMetazoa" id="PPA35988.1">
    <property type="protein sequence ID" value="PPA35988.1"/>
    <property type="gene ID" value="WBGene00274357"/>
</dbReference>
<keyword evidence="5" id="KW-0862">Zinc</keyword>
<organism evidence="9 10">
    <name type="scientific">Pristionchus pacificus</name>
    <name type="common">Parasitic nematode worm</name>
    <dbReference type="NCBI Taxonomy" id="54126"/>
    <lineage>
        <taxon>Eukaryota</taxon>
        <taxon>Metazoa</taxon>
        <taxon>Ecdysozoa</taxon>
        <taxon>Nematoda</taxon>
        <taxon>Chromadorea</taxon>
        <taxon>Rhabditida</taxon>
        <taxon>Rhabditina</taxon>
        <taxon>Diplogasteromorpha</taxon>
        <taxon>Diplogasteroidea</taxon>
        <taxon>Neodiplogasteridae</taxon>
        <taxon>Pristionchus</taxon>
    </lineage>
</organism>
<dbReference type="InterPro" id="IPR050527">
    <property type="entry name" value="Snail/Krueppel_Znf"/>
</dbReference>
<dbReference type="PROSITE" id="PS50157">
    <property type="entry name" value="ZINC_FINGER_C2H2_2"/>
    <property type="match status" value="2"/>
</dbReference>
<dbReference type="InterPro" id="IPR013087">
    <property type="entry name" value="Znf_C2H2_type"/>
</dbReference>
<evidence type="ECO:0000256" key="5">
    <source>
        <dbReference type="ARBA" id="ARBA00022833"/>
    </source>
</evidence>
<dbReference type="PANTHER" id="PTHR24388">
    <property type="entry name" value="ZINC FINGER PROTEIN"/>
    <property type="match status" value="1"/>
</dbReference>
<name>A0A2A6BMT4_PRIPA</name>
<dbReference type="InterPro" id="IPR036236">
    <property type="entry name" value="Znf_C2H2_sf"/>
</dbReference>
<keyword evidence="2" id="KW-0479">Metal-binding</keyword>
<feature type="region of interest" description="Disordered" evidence="8">
    <location>
        <begin position="153"/>
        <end position="196"/>
    </location>
</feature>
<accession>A0A8R1USG4</accession>
<dbReference type="PANTHER" id="PTHR24388:SF54">
    <property type="entry name" value="PROTEIN ESCARGOT"/>
    <property type="match status" value="1"/>
</dbReference>
<reference evidence="10" key="1">
    <citation type="journal article" date="2008" name="Nat. Genet.">
        <title>The Pristionchus pacificus genome provides a unique perspective on nematode lifestyle and parasitism.</title>
        <authorList>
            <person name="Dieterich C."/>
            <person name="Clifton S.W."/>
            <person name="Schuster L.N."/>
            <person name="Chinwalla A."/>
            <person name="Delehaunty K."/>
            <person name="Dinkelacker I."/>
            <person name="Fulton L."/>
            <person name="Fulton R."/>
            <person name="Godfrey J."/>
            <person name="Minx P."/>
            <person name="Mitreva M."/>
            <person name="Roeseler W."/>
            <person name="Tian H."/>
            <person name="Witte H."/>
            <person name="Yang S.P."/>
            <person name="Wilson R.K."/>
            <person name="Sommer R.J."/>
        </authorList>
    </citation>
    <scope>NUCLEOTIDE SEQUENCE [LARGE SCALE GENOMIC DNA]</scope>
    <source>
        <strain evidence="10">PS312</strain>
    </source>
</reference>
<keyword evidence="10" id="KW-1185">Reference proteome</keyword>
<accession>A0A2A6BMT4</accession>
<dbReference type="SMART" id="SM00355">
    <property type="entry name" value="ZnF_C2H2"/>
    <property type="match status" value="3"/>
</dbReference>
<evidence type="ECO:0000256" key="2">
    <source>
        <dbReference type="ARBA" id="ARBA00022723"/>
    </source>
</evidence>